<gene>
    <name evidence="1" type="ORF">SAMN05660453_0264</name>
</gene>
<protein>
    <submittedName>
        <fullName evidence="1">Uncharacterized protein</fullName>
    </submittedName>
</protein>
<name>A0A1I1E2D5_9LACO</name>
<dbReference type="OrthoDB" id="2208222at2"/>
<dbReference type="Proteomes" id="UP000199376">
    <property type="component" value="Unassembled WGS sequence"/>
</dbReference>
<sequence>MKVKVLREKLISRKYYQRLVSVFFVTLLFSLLISVDKNVSANALKESILTSSTYSSNEKAIKGNKGNIPNTLQTKLSEEISVQIHNKMILDNPLLVGNDLNQNFHFNNPQGFSNDVTSIYPHYNSHGEIDYYEGYYLWSSVGKSVGDQEWYHFKTYNLSTFLPYDD</sequence>
<dbReference type="AlphaFoldDB" id="A0A1I1E2D5"/>
<evidence type="ECO:0000313" key="2">
    <source>
        <dbReference type="Proteomes" id="UP000199376"/>
    </source>
</evidence>
<proteinExistence type="predicted"/>
<reference evidence="1 2" key="1">
    <citation type="submission" date="2016-10" db="EMBL/GenBank/DDBJ databases">
        <authorList>
            <person name="de Groot N.N."/>
        </authorList>
    </citation>
    <scope>NUCLEOTIDE SEQUENCE [LARGE SCALE GENOMIC DNA]</scope>
    <source>
        <strain evidence="1 2">DSM 19113</strain>
    </source>
</reference>
<keyword evidence="2" id="KW-1185">Reference proteome</keyword>
<evidence type="ECO:0000313" key="1">
    <source>
        <dbReference type="EMBL" id="SFB81439.1"/>
    </source>
</evidence>
<dbReference type="STRING" id="283737.SAMN05660453_0264"/>
<dbReference type="EMBL" id="FOLI01000001">
    <property type="protein sequence ID" value="SFB81439.1"/>
    <property type="molecule type" value="Genomic_DNA"/>
</dbReference>
<organism evidence="1 2">
    <name type="scientific">Fructobacillus durionis</name>
    <dbReference type="NCBI Taxonomy" id="283737"/>
    <lineage>
        <taxon>Bacteria</taxon>
        <taxon>Bacillati</taxon>
        <taxon>Bacillota</taxon>
        <taxon>Bacilli</taxon>
        <taxon>Lactobacillales</taxon>
        <taxon>Lactobacillaceae</taxon>
        <taxon>Fructobacillus</taxon>
    </lineage>
</organism>
<dbReference type="RefSeq" id="WP_159427770.1">
    <property type="nucleotide sequence ID" value="NZ_FOLI01000001.1"/>
</dbReference>
<accession>A0A1I1E2D5</accession>